<organism evidence="2 3">
    <name type="scientific">Sulfobacillus thermosulfidooxidans</name>
    <dbReference type="NCBI Taxonomy" id="28034"/>
    <lineage>
        <taxon>Bacteria</taxon>
        <taxon>Bacillati</taxon>
        <taxon>Bacillota</taxon>
        <taxon>Clostridia</taxon>
        <taxon>Eubacteriales</taxon>
        <taxon>Clostridiales Family XVII. Incertae Sedis</taxon>
        <taxon>Sulfobacillus</taxon>
    </lineage>
</organism>
<dbReference type="PANTHER" id="PTHR37305:SF1">
    <property type="entry name" value="MEMBRANE PROTEIN"/>
    <property type="match status" value="1"/>
</dbReference>
<dbReference type="EMBL" id="PXYX01000002">
    <property type="protein sequence ID" value="PSR29544.1"/>
    <property type="molecule type" value="Genomic_DNA"/>
</dbReference>
<dbReference type="PANTHER" id="PTHR37305">
    <property type="entry name" value="INTEGRAL MEMBRANE PROTEIN-RELATED"/>
    <property type="match status" value="1"/>
</dbReference>
<dbReference type="Proteomes" id="UP000242705">
    <property type="component" value="Unassembled WGS sequence"/>
</dbReference>
<keyword evidence="1" id="KW-1133">Transmembrane helix</keyword>
<evidence type="ECO:0000313" key="3">
    <source>
        <dbReference type="Proteomes" id="UP000242705"/>
    </source>
</evidence>
<keyword evidence="1" id="KW-0812">Transmembrane</keyword>
<keyword evidence="1" id="KW-0472">Membrane</keyword>
<sequence>MLKDFISGGWDPIGIFRIPGAIYRGSIKSFISMPFRSMRSKRIRGVWNSGFENGYIMITRCSSGKRHKILSKGREDVMHNVRLIIIMTLKELIRRKTLPILVGMTMIFLIIFDLEIRQQPLYSVATNPLANLTTLFGDKLLAAFFINLFMTFIGIFIVAGFIANDVENGTLFVIMARPIKRWQLILGKWLAIALMEGLYLPLVVLVIQNVISSHFPGTGLSGKTMVQLLVAFLAESWIVSILALLGSIILPQVAAAITVALAFVGNFILDSIAQFSPQGTWVHRLAFLFQFLLPTDKLYQRALYEWNGGSSNPFLLASGPLGVVQPVSFGIVIYAAFYIVGALWLACMIFDRLDF</sequence>
<gene>
    <name evidence="2" type="ORF">C7B47_02160</name>
</gene>
<evidence type="ECO:0000313" key="2">
    <source>
        <dbReference type="EMBL" id="PSR29544.1"/>
    </source>
</evidence>
<proteinExistence type="predicted"/>
<feature type="transmembrane region" description="Helical" evidence="1">
    <location>
        <begin position="140"/>
        <end position="163"/>
    </location>
</feature>
<feature type="transmembrane region" description="Helical" evidence="1">
    <location>
        <begin position="227"/>
        <end position="246"/>
    </location>
</feature>
<dbReference type="Pfam" id="PF12679">
    <property type="entry name" value="ABC2_membrane_2"/>
    <property type="match status" value="1"/>
</dbReference>
<reference evidence="2 3" key="1">
    <citation type="journal article" date="2014" name="BMC Genomics">
        <title>Comparison of environmental and isolate Sulfobacillus genomes reveals diverse carbon, sulfur, nitrogen, and hydrogen metabolisms.</title>
        <authorList>
            <person name="Justice N.B."/>
            <person name="Norman A."/>
            <person name="Brown C.T."/>
            <person name="Singh A."/>
            <person name="Thomas B.C."/>
            <person name="Banfield J.F."/>
        </authorList>
    </citation>
    <scope>NUCLEOTIDE SEQUENCE [LARGE SCALE GENOMIC DNA]</scope>
    <source>
        <strain evidence="2">AMDSBA5</strain>
    </source>
</reference>
<accession>A0A2T2X4W8</accession>
<feature type="transmembrane region" description="Helical" evidence="1">
    <location>
        <begin position="97"/>
        <end position="114"/>
    </location>
</feature>
<feature type="transmembrane region" description="Helical" evidence="1">
    <location>
        <begin position="253"/>
        <end position="275"/>
    </location>
</feature>
<feature type="transmembrane region" description="Helical" evidence="1">
    <location>
        <begin position="184"/>
        <end position="207"/>
    </location>
</feature>
<dbReference type="GO" id="GO:0140359">
    <property type="term" value="F:ABC-type transporter activity"/>
    <property type="evidence" value="ECO:0007669"/>
    <property type="project" value="InterPro"/>
</dbReference>
<dbReference type="AlphaFoldDB" id="A0A2T2X4W8"/>
<comment type="caution">
    <text evidence="2">The sequence shown here is derived from an EMBL/GenBank/DDBJ whole genome shotgun (WGS) entry which is preliminary data.</text>
</comment>
<dbReference type="GO" id="GO:0005886">
    <property type="term" value="C:plasma membrane"/>
    <property type="evidence" value="ECO:0007669"/>
    <property type="project" value="UniProtKB-SubCell"/>
</dbReference>
<protein>
    <submittedName>
        <fullName evidence="2">Uncharacterized protein</fullName>
    </submittedName>
</protein>
<evidence type="ECO:0000256" key="1">
    <source>
        <dbReference type="SAM" id="Phobius"/>
    </source>
</evidence>
<name>A0A2T2X4W8_SULTH</name>
<feature type="transmembrane region" description="Helical" evidence="1">
    <location>
        <begin position="327"/>
        <end position="350"/>
    </location>
</feature>